<dbReference type="Pfam" id="PF01381">
    <property type="entry name" value="HTH_3"/>
    <property type="match status" value="1"/>
</dbReference>
<sequence length="175" mass="19628">MAPQMAYRAGMAREEVSRSAFSRAVQRARGLHGWSQQQLAERSGIGERTIARWEKEGGDPYIGQVRKLVAATGIPAEDVLRAVGLLPEHAEVRDDLTADEQELWALGHRRGWSEELRWDLIDFLRVRKARARRTAEDDPNAIAAEMNAVLKRDFSDTEVADEGDALGEATRRYGT</sequence>
<accession>A0A6N9YNB1</accession>
<dbReference type="InterPro" id="IPR001387">
    <property type="entry name" value="Cro/C1-type_HTH"/>
</dbReference>
<proteinExistence type="predicted"/>
<keyword evidence="3" id="KW-1185">Reference proteome</keyword>
<dbReference type="PROSITE" id="PS50943">
    <property type="entry name" value="HTH_CROC1"/>
    <property type="match status" value="1"/>
</dbReference>
<reference evidence="2 3" key="1">
    <citation type="submission" date="2020-02" db="EMBL/GenBank/DDBJ databases">
        <authorList>
            <person name="Li X.-J."/>
            <person name="Feng X.-M."/>
        </authorList>
    </citation>
    <scope>NUCLEOTIDE SEQUENCE [LARGE SCALE GENOMIC DNA]</scope>
    <source>
        <strain evidence="2 3">CGMCC 4.7225</strain>
    </source>
</reference>
<dbReference type="RefSeq" id="WP_163819268.1">
    <property type="nucleotide sequence ID" value="NZ_JAAGOB010000007.1"/>
</dbReference>
<protein>
    <submittedName>
        <fullName evidence="2">Helix-turn-helix transcriptional regulator</fullName>
    </submittedName>
</protein>
<comment type="caution">
    <text evidence="2">The sequence shown here is derived from an EMBL/GenBank/DDBJ whole genome shotgun (WGS) entry which is preliminary data.</text>
</comment>
<dbReference type="SMART" id="SM00530">
    <property type="entry name" value="HTH_XRE"/>
    <property type="match status" value="1"/>
</dbReference>
<dbReference type="GO" id="GO:0003677">
    <property type="term" value="F:DNA binding"/>
    <property type="evidence" value="ECO:0007669"/>
    <property type="project" value="InterPro"/>
</dbReference>
<name>A0A6N9YNB1_9ACTN</name>
<organism evidence="2 3">
    <name type="scientific">Phytoactinopolyspora alkaliphila</name>
    <dbReference type="NCBI Taxonomy" id="1783498"/>
    <lineage>
        <taxon>Bacteria</taxon>
        <taxon>Bacillati</taxon>
        <taxon>Actinomycetota</taxon>
        <taxon>Actinomycetes</taxon>
        <taxon>Jiangellales</taxon>
        <taxon>Jiangellaceae</taxon>
        <taxon>Phytoactinopolyspora</taxon>
    </lineage>
</organism>
<dbReference type="Proteomes" id="UP000469185">
    <property type="component" value="Unassembled WGS sequence"/>
</dbReference>
<feature type="domain" description="HTH cro/C1-type" evidence="1">
    <location>
        <begin position="25"/>
        <end position="79"/>
    </location>
</feature>
<dbReference type="AlphaFoldDB" id="A0A6N9YNB1"/>
<dbReference type="CDD" id="cd00093">
    <property type="entry name" value="HTH_XRE"/>
    <property type="match status" value="1"/>
</dbReference>
<evidence type="ECO:0000259" key="1">
    <source>
        <dbReference type="PROSITE" id="PS50943"/>
    </source>
</evidence>
<dbReference type="InterPro" id="IPR010982">
    <property type="entry name" value="Lambda_DNA-bd_dom_sf"/>
</dbReference>
<dbReference type="SUPFAM" id="SSF47413">
    <property type="entry name" value="lambda repressor-like DNA-binding domains"/>
    <property type="match status" value="1"/>
</dbReference>
<evidence type="ECO:0000313" key="3">
    <source>
        <dbReference type="Proteomes" id="UP000469185"/>
    </source>
</evidence>
<dbReference type="EMBL" id="JAAGOB010000007">
    <property type="protein sequence ID" value="NED96483.1"/>
    <property type="molecule type" value="Genomic_DNA"/>
</dbReference>
<dbReference type="Gene3D" id="1.10.260.40">
    <property type="entry name" value="lambda repressor-like DNA-binding domains"/>
    <property type="match status" value="1"/>
</dbReference>
<gene>
    <name evidence="2" type="ORF">G1H11_14325</name>
</gene>
<evidence type="ECO:0000313" key="2">
    <source>
        <dbReference type="EMBL" id="NED96483.1"/>
    </source>
</evidence>